<protein>
    <submittedName>
        <fullName evidence="1">Uncharacterized protein</fullName>
    </submittedName>
</protein>
<dbReference type="AlphaFoldDB" id="A0A5C4TFV7"/>
<accession>A0A5C4TFV7</accession>
<keyword evidence="2" id="KW-1185">Reference proteome</keyword>
<dbReference type="RefSeq" id="WP_139600751.1">
    <property type="nucleotide sequence ID" value="NZ_VDCQ01000003.1"/>
</dbReference>
<name>A0A5C4TFV7_9BACL</name>
<dbReference type="EMBL" id="VDCQ01000003">
    <property type="protein sequence ID" value="TNJ67848.1"/>
    <property type="molecule type" value="Genomic_DNA"/>
</dbReference>
<dbReference type="OrthoDB" id="9763537at2"/>
<comment type="caution">
    <text evidence="1">The sequence shown here is derived from an EMBL/GenBank/DDBJ whole genome shotgun (WGS) entry which is preliminary data.</text>
</comment>
<evidence type="ECO:0000313" key="1">
    <source>
        <dbReference type="EMBL" id="TNJ67848.1"/>
    </source>
</evidence>
<sequence length="134" mass="14697">MANTVPTLIPAPKQMRYHGNLQLDKSRTVIVEAGERAAPVTQTASRQLTAWLSNHWSGKNVAPPFDAEEHANAEGDRSYRIWLSETTVEREAATVPKTAAGTELRTESERCSSIQRARSFTVAAPTVPAYFGSQ</sequence>
<reference evidence="1 2" key="1">
    <citation type="submission" date="2019-05" db="EMBL/GenBank/DDBJ databases">
        <title>We sequenced the genome of Paenibacillus hemerocallicola KCTC 33185 for further insight into its adaptation and study the phylogeny of Paenibacillus.</title>
        <authorList>
            <person name="Narsing Rao M.P."/>
        </authorList>
    </citation>
    <scope>NUCLEOTIDE SEQUENCE [LARGE SCALE GENOMIC DNA]</scope>
    <source>
        <strain evidence="1 2">KCTC 33185</strain>
    </source>
</reference>
<gene>
    <name evidence="1" type="ORF">FE784_03635</name>
</gene>
<evidence type="ECO:0000313" key="2">
    <source>
        <dbReference type="Proteomes" id="UP000307943"/>
    </source>
</evidence>
<dbReference type="Proteomes" id="UP000307943">
    <property type="component" value="Unassembled WGS sequence"/>
</dbReference>
<organism evidence="1 2">
    <name type="scientific">Paenibacillus hemerocallicola</name>
    <dbReference type="NCBI Taxonomy" id="1172614"/>
    <lineage>
        <taxon>Bacteria</taxon>
        <taxon>Bacillati</taxon>
        <taxon>Bacillota</taxon>
        <taxon>Bacilli</taxon>
        <taxon>Bacillales</taxon>
        <taxon>Paenibacillaceae</taxon>
        <taxon>Paenibacillus</taxon>
    </lineage>
</organism>
<proteinExistence type="predicted"/>